<comment type="similarity">
    <text evidence="2">Belongs to the NC2 beta/DR1 family.</text>
</comment>
<dbReference type="SUPFAM" id="SSF47113">
    <property type="entry name" value="Histone-fold"/>
    <property type="match status" value="1"/>
</dbReference>
<sequence length="142" mass="16010">MKKMIRESFPNLHISPEARELIGACCTEFIHRLSAEANGICSRQDKTVISPGHVLDALDSMGFGAYHQDLEAVLKDCTAVAAKRRRLSTRLKNLGIPDEQLLRQQQELFAEARQRLAQQEWALAEQQQQVMRSLGGQDEEGH</sequence>
<dbReference type="Proteomes" id="UP001321473">
    <property type="component" value="Unassembled WGS sequence"/>
</dbReference>
<evidence type="ECO:0000313" key="9">
    <source>
        <dbReference type="EMBL" id="KAK8757799.1"/>
    </source>
</evidence>
<dbReference type="PANTHER" id="PTHR46138:SF1">
    <property type="entry name" value="PROTEIN DR1"/>
    <property type="match status" value="1"/>
</dbReference>
<dbReference type="InterPro" id="IPR009072">
    <property type="entry name" value="Histone-fold"/>
</dbReference>
<dbReference type="Gene3D" id="1.10.20.10">
    <property type="entry name" value="Histone, subunit A"/>
    <property type="match status" value="1"/>
</dbReference>
<proteinExistence type="inferred from homology"/>
<dbReference type="GO" id="GO:0051123">
    <property type="term" value="P:RNA polymerase II preinitiation complex assembly"/>
    <property type="evidence" value="ECO:0007669"/>
    <property type="project" value="TreeGrafter"/>
</dbReference>
<dbReference type="Pfam" id="PF00808">
    <property type="entry name" value="CBFD_NFYB_HMF"/>
    <property type="match status" value="1"/>
</dbReference>
<accession>A0AAQ4D5Q9</accession>
<comment type="caution">
    <text evidence="9">The sequence shown here is derived from an EMBL/GenBank/DDBJ whole genome shotgun (WGS) entry which is preliminary data.</text>
</comment>
<keyword evidence="4" id="KW-0539">Nucleus</keyword>
<keyword evidence="10" id="KW-1185">Reference proteome</keyword>
<keyword evidence="7" id="KW-0175">Coiled coil</keyword>
<feature type="domain" description="Transcription factor CBF/NF-Y/archaeal histone" evidence="8">
    <location>
        <begin position="1"/>
        <end position="58"/>
    </location>
</feature>
<dbReference type="GO" id="GO:0016251">
    <property type="term" value="F:RNA polymerase II general transcription initiation factor activity"/>
    <property type="evidence" value="ECO:0007669"/>
    <property type="project" value="TreeGrafter"/>
</dbReference>
<evidence type="ECO:0000256" key="7">
    <source>
        <dbReference type="SAM" id="Coils"/>
    </source>
</evidence>
<organism evidence="9 10">
    <name type="scientific">Amblyomma americanum</name>
    <name type="common">Lone star tick</name>
    <dbReference type="NCBI Taxonomy" id="6943"/>
    <lineage>
        <taxon>Eukaryota</taxon>
        <taxon>Metazoa</taxon>
        <taxon>Ecdysozoa</taxon>
        <taxon>Arthropoda</taxon>
        <taxon>Chelicerata</taxon>
        <taxon>Arachnida</taxon>
        <taxon>Acari</taxon>
        <taxon>Parasitiformes</taxon>
        <taxon>Ixodida</taxon>
        <taxon>Ixodoidea</taxon>
        <taxon>Ixodidae</taxon>
        <taxon>Amblyomminae</taxon>
        <taxon>Amblyomma</taxon>
    </lineage>
</organism>
<evidence type="ECO:0000313" key="10">
    <source>
        <dbReference type="Proteomes" id="UP001321473"/>
    </source>
</evidence>
<feature type="coiled-coil region" evidence="7">
    <location>
        <begin position="102"/>
        <end position="129"/>
    </location>
</feature>
<evidence type="ECO:0000256" key="5">
    <source>
        <dbReference type="ARBA" id="ARBA00030451"/>
    </source>
</evidence>
<gene>
    <name evidence="9" type="ORF">V5799_004569</name>
</gene>
<dbReference type="GO" id="GO:0017025">
    <property type="term" value="F:TBP-class protein binding"/>
    <property type="evidence" value="ECO:0007669"/>
    <property type="project" value="TreeGrafter"/>
</dbReference>
<dbReference type="GO" id="GO:0017054">
    <property type="term" value="C:negative cofactor 2 complex"/>
    <property type="evidence" value="ECO:0007669"/>
    <property type="project" value="InterPro"/>
</dbReference>
<name>A0AAQ4D5Q9_AMBAM</name>
<dbReference type="CDD" id="cd22905">
    <property type="entry name" value="HFD_Dr1"/>
    <property type="match status" value="1"/>
</dbReference>
<evidence type="ECO:0000256" key="4">
    <source>
        <dbReference type="ARBA" id="ARBA00023242"/>
    </source>
</evidence>
<dbReference type="EMBL" id="JARKHS020034800">
    <property type="protein sequence ID" value="KAK8757799.1"/>
    <property type="molecule type" value="Genomic_DNA"/>
</dbReference>
<dbReference type="GO" id="GO:0000122">
    <property type="term" value="P:negative regulation of transcription by RNA polymerase II"/>
    <property type="evidence" value="ECO:0007669"/>
    <property type="project" value="InterPro"/>
</dbReference>
<protein>
    <recommendedName>
        <fullName evidence="3">Protein Dr1</fullName>
    </recommendedName>
    <alternativeName>
        <fullName evidence="6">Down-regulator of transcription 1</fullName>
    </alternativeName>
    <alternativeName>
        <fullName evidence="5">Negative cofactor 2-beta</fullName>
    </alternativeName>
</protein>
<evidence type="ECO:0000256" key="1">
    <source>
        <dbReference type="ARBA" id="ARBA00004123"/>
    </source>
</evidence>
<evidence type="ECO:0000256" key="3">
    <source>
        <dbReference type="ARBA" id="ARBA00018742"/>
    </source>
</evidence>
<evidence type="ECO:0000259" key="8">
    <source>
        <dbReference type="Pfam" id="PF00808"/>
    </source>
</evidence>
<dbReference type="PANTHER" id="PTHR46138">
    <property type="entry name" value="PROTEIN DR1"/>
    <property type="match status" value="1"/>
</dbReference>
<dbReference type="InterPro" id="IPR042225">
    <property type="entry name" value="Ncb2"/>
</dbReference>
<comment type="subcellular location">
    <subcellularLocation>
        <location evidence="1">Nucleus</location>
    </subcellularLocation>
</comment>
<dbReference type="InterPro" id="IPR003958">
    <property type="entry name" value="CBFA_NFYB_domain"/>
</dbReference>
<dbReference type="GO" id="GO:0046982">
    <property type="term" value="F:protein heterodimerization activity"/>
    <property type="evidence" value="ECO:0007669"/>
    <property type="project" value="InterPro"/>
</dbReference>
<evidence type="ECO:0000256" key="2">
    <source>
        <dbReference type="ARBA" id="ARBA00009245"/>
    </source>
</evidence>
<reference evidence="9 10" key="1">
    <citation type="journal article" date="2023" name="Arcadia Sci">
        <title>De novo assembly of a long-read Amblyomma americanum tick genome.</title>
        <authorList>
            <person name="Chou S."/>
            <person name="Poskanzer K.E."/>
            <person name="Rollins M."/>
            <person name="Thuy-Boun P.S."/>
        </authorList>
    </citation>
    <scope>NUCLEOTIDE SEQUENCE [LARGE SCALE GENOMIC DNA]</scope>
    <source>
        <strain evidence="9">F_SG_1</strain>
        <tissue evidence="9">Salivary glands</tissue>
    </source>
</reference>
<evidence type="ECO:0000256" key="6">
    <source>
        <dbReference type="ARBA" id="ARBA00032651"/>
    </source>
</evidence>
<dbReference type="AlphaFoldDB" id="A0AAQ4D5Q9"/>